<sequence length="337" mass="33889">MAATPPGPDSAHRTDRAGAGPAAGDPVRTDPVRTEAVPTDLIVVGGGPAGCAAALTAGSVGMRSVLVEPAALCGKLRHIPALDNVAGGHRTGPDLAAAITADIARTPLCEVRLGVRATHIAAGQDDVTVTLDSGGRLTAPFVVVATGVGPLPPERAGWLTLAAGAEPPALWGASAQAAAGPLLVLGADRPLGTFLRAHPEPATEVVVACPPEDDYKAEEVRGDPRVTVLPLARLRVTGYKASGAVSAEWTDRTGRTGTLRAAAAYLNLGSAPAAPPGALVSGADTYCPPALQHPRVLVAGDLRSARFQRIMTATGSGAEAALRAYYVAQGLSVPAAL</sequence>
<dbReference type="Proteomes" id="UP000749040">
    <property type="component" value="Unassembled WGS sequence"/>
</dbReference>
<dbReference type="PRINTS" id="PR00368">
    <property type="entry name" value="FADPNR"/>
</dbReference>
<dbReference type="PRINTS" id="PR00469">
    <property type="entry name" value="PNDRDTASEII"/>
</dbReference>
<feature type="domain" description="FAD/NAD(P)-binding" evidence="2">
    <location>
        <begin position="40"/>
        <end position="154"/>
    </location>
</feature>
<protein>
    <submittedName>
        <fullName evidence="3">FAD-dependent oxidoreductase</fullName>
    </submittedName>
</protein>
<dbReference type="EMBL" id="JADKYB010000022">
    <property type="protein sequence ID" value="MBM9509082.1"/>
    <property type="molecule type" value="Genomic_DNA"/>
</dbReference>
<accession>A0ABS2U162</accession>
<evidence type="ECO:0000256" key="1">
    <source>
        <dbReference type="SAM" id="MobiDB-lite"/>
    </source>
</evidence>
<dbReference type="SUPFAM" id="SSF51905">
    <property type="entry name" value="FAD/NAD(P)-binding domain"/>
    <property type="match status" value="1"/>
</dbReference>
<evidence type="ECO:0000313" key="4">
    <source>
        <dbReference type="Proteomes" id="UP000749040"/>
    </source>
</evidence>
<proteinExistence type="predicted"/>
<keyword evidence="4" id="KW-1185">Reference proteome</keyword>
<dbReference type="RefSeq" id="WP_205361703.1">
    <property type="nucleotide sequence ID" value="NZ_JADKYB010000022.1"/>
</dbReference>
<organism evidence="3 4">
    <name type="scientific">Actinacidiphila acididurans</name>
    <dbReference type="NCBI Taxonomy" id="2784346"/>
    <lineage>
        <taxon>Bacteria</taxon>
        <taxon>Bacillati</taxon>
        <taxon>Actinomycetota</taxon>
        <taxon>Actinomycetes</taxon>
        <taxon>Kitasatosporales</taxon>
        <taxon>Streptomycetaceae</taxon>
        <taxon>Actinacidiphila</taxon>
    </lineage>
</organism>
<dbReference type="Gene3D" id="3.50.50.60">
    <property type="entry name" value="FAD/NAD(P)-binding domain"/>
    <property type="match status" value="2"/>
</dbReference>
<name>A0ABS2U162_9ACTN</name>
<gene>
    <name evidence="3" type="ORF">ITX44_31960</name>
</gene>
<dbReference type="Pfam" id="PF07992">
    <property type="entry name" value="Pyr_redox_2"/>
    <property type="match status" value="1"/>
</dbReference>
<comment type="caution">
    <text evidence="3">The sequence shown here is derived from an EMBL/GenBank/DDBJ whole genome shotgun (WGS) entry which is preliminary data.</text>
</comment>
<evidence type="ECO:0000313" key="3">
    <source>
        <dbReference type="EMBL" id="MBM9509082.1"/>
    </source>
</evidence>
<dbReference type="InterPro" id="IPR036188">
    <property type="entry name" value="FAD/NAD-bd_sf"/>
</dbReference>
<evidence type="ECO:0000259" key="2">
    <source>
        <dbReference type="Pfam" id="PF07992"/>
    </source>
</evidence>
<feature type="region of interest" description="Disordered" evidence="1">
    <location>
        <begin position="1"/>
        <end position="32"/>
    </location>
</feature>
<dbReference type="InterPro" id="IPR023753">
    <property type="entry name" value="FAD/NAD-binding_dom"/>
</dbReference>
<reference evidence="3 4" key="1">
    <citation type="submission" date="2021-01" db="EMBL/GenBank/DDBJ databases">
        <title>Streptomyces acididurans sp. nov., isolated from a peat swamp forest soil.</title>
        <authorList>
            <person name="Chantavorakit T."/>
            <person name="Duangmal K."/>
        </authorList>
    </citation>
    <scope>NUCLEOTIDE SEQUENCE [LARGE SCALE GENOMIC DNA]</scope>
    <source>
        <strain evidence="3 4">KK5PA1</strain>
    </source>
</reference>